<reference evidence="2" key="3">
    <citation type="submission" date="2025-08" db="UniProtKB">
        <authorList>
            <consortium name="RefSeq"/>
        </authorList>
    </citation>
    <scope>IDENTIFICATION</scope>
    <source>
        <strain evidence="2">NI907</strain>
    </source>
</reference>
<evidence type="ECO:0000313" key="1">
    <source>
        <dbReference type="Proteomes" id="UP000515153"/>
    </source>
</evidence>
<dbReference type="AlphaFoldDB" id="A0A6P8B3J4"/>
<sequence length="81" mass="8822">VAWGLQFQRLIICRHIVALHRTNSPVVSNIVSFKISIDRAGKHGSLPCCLNATSCNKINHVLKALEGALGNIHLQARPTEA</sequence>
<name>A0A6P8B3J4_PYRGI</name>
<dbReference type="GeneID" id="41961460"/>
<gene>
    <name evidence="2" type="ORF">PgNI_06528</name>
</gene>
<organism evidence="1 2">
    <name type="scientific">Pyricularia grisea</name>
    <name type="common">Crabgrass-specific blast fungus</name>
    <name type="synonym">Magnaporthe grisea</name>
    <dbReference type="NCBI Taxonomy" id="148305"/>
    <lineage>
        <taxon>Eukaryota</taxon>
        <taxon>Fungi</taxon>
        <taxon>Dikarya</taxon>
        <taxon>Ascomycota</taxon>
        <taxon>Pezizomycotina</taxon>
        <taxon>Sordariomycetes</taxon>
        <taxon>Sordariomycetidae</taxon>
        <taxon>Magnaporthales</taxon>
        <taxon>Pyriculariaceae</taxon>
        <taxon>Pyricularia</taxon>
    </lineage>
</organism>
<proteinExistence type="predicted"/>
<dbReference type="RefSeq" id="XP_030981767.1">
    <property type="nucleotide sequence ID" value="XM_031126551.1"/>
</dbReference>
<dbReference type="Proteomes" id="UP000515153">
    <property type="component" value="Chromosome I"/>
</dbReference>
<reference evidence="2" key="2">
    <citation type="submission" date="2019-10" db="EMBL/GenBank/DDBJ databases">
        <authorList>
            <consortium name="NCBI Genome Project"/>
        </authorList>
    </citation>
    <scope>NUCLEOTIDE SEQUENCE</scope>
    <source>
        <strain evidence="2">NI907</strain>
    </source>
</reference>
<dbReference type="KEGG" id="pgri:PgNI_06528"/>
<accession>A0A6P8B3J4</accession>
<evidence type="ECO:0000313" key="2">
    <source>
        <dbReference type="RefSeq" id="XP_030981767.1"/>
    </source>
</evidence>
<keyword evidence="1" id="KW-1185">Reference proteome</keyword>
<protein>
    <submittedName>
        <fullName evidence="2">Uncharacterized protein</fullName>
    </submittedName>
</protein>
<reference evidence="1 2" key="1">
    <citation type="journal article" date="2019" name="Mol. Biol. Evol.">
        <title>Blast fungal genomes show frequent chromosomal changes, gene gains and losses, and effector gene turnover.</title>
        <authorList>
            <person name="Gomez Luciano L.B."/>
            <person name="Jason Tsai I."/>
            <person name="Chuma I."/>
            <person name="Tosa Y."/>
            <person name="Chen Y.H."/>
            <person name="Li J.Y."/>
            <person name="Li M.Y."/>
            <person name="Jade Lu M.Y."/>
            <person name="Nakayashiki H."/>
            <person name="Li W.H."/>
        </authorList>
    </citation>
    <scope>NUCLEOTIDE SEQUENCE [LARGE SCALE GENOMIC DNA]</scope>
    <source>
        <strain evidence="1 2">NI907</strain>
    </source>
</reference>
<feature type="non-terminal residue" evidence="2">
    <location>
        <position position="1"/>
    </location>
</feature>